<dbReference type="InterPro" id="IPR002925">
    <property type="entry name" value="Dienelactn_hydro"/>
</dbReference>
<sequence>MKNYLFTVFFFITTISFAQLNPSDKGFEEYTIENENDTINFYIYNPKKVKKEHLFIHVDGSYPAPLWIETNPCCVTQDPFNYSLIPEDYAYVVISKHGFPFSDKEDFKIPKDFWKKNTLDFRVERVNQVIKYVQKNIFKPREIVVVGTSQGTDVTAKLATINKDITKIGFWAGGGLPQLMEFIMFARKDAISGKITEIEATRRIDSLLTQFEKMFENPSPDRMWDGNSYLSYVSFSEPPIENLLKLEIPIYLAIGTKDENVAVENSYIIPIEFIRHRKKNLTFRQFPNYDHGFVEKLESGEEIDRFDKVTKDFINWINEK</sequence>
<evidence type="ECO:0000313" key="3">
    <source>
        <dbReference type="Proteomes" id="UP000297647"/>
    </source>
</evidence>
<organism evidence="2 3">
    <name type="scientific">Algoriphagus kandeliae</name>
    <dbReference type="NCBI Taxonomy" id="2562278"/>
    <lineage>
        <taxon>Bacteria</taxon>
        <taxon>Pseudomonadati</taxon>
        <taxon>Bacteroidota</taxon>
        <taxon>Cytophagia</taxon>
        <taxon>Cytophagales</taxon>
        <taxon>Cyclobacteriaceae</taxon>
        <taxon>Algoriphagus</taxon>
    </lineage>
</organism>
<dbReference type="Proteomes" id="UP000297647">
    <property type="component" value="Unassembled WGS sequence"/>
</dbReference>
<dbReference type="EMBL" id="SPSB01000005">
    <property type="protein sequence ID" value="TFV92411.1"/>
    <property type="molecule type" value="Genomic_DNA"/>
</dbReference>
<dbReference type="GO" id="GO:0016787">
    <property type="term" value="F:hydrolase activity"/>
    <property type="evidence" value="ECO:0007669"/>
    <property type="project" value="InterPro"/>
</dbReference>
<dbReference type="OrthoDB" id="1118238at2"/>
<proteinExistence type="predicted"/>
<keyword evidence="3" id="KW-1185">Reference proteome</keyword>
<dbReference type="InterPro" id="IPR029058">
    <property type="entry name" value="AB_hydrolase_fold"/>
</dbReference>
<comment type="caution">
    <text evidence="2">The sequence shown here is derived from an EMBL/GenBank/DDBJ whole genome shotgun (WGS) entry which is preliminary data.</text>
</comment>
<accession>A0A4Y9QIB2</accession>
<dbReference type="Pfam" id="PF01738">
    <property type="entry name" value="DLH"/>
    <property type="match status" value="1"/>
</dbReference>
<evidence type="ECO:0000259" key="1">
    <source>
        <dbReference type="Pfam" id="PF01738"/>
    </source>
</evidence>
<gene>
    <name evidence="2" type="ORF">E4S40_16345</name>
</gene>
<dbReference type="RefSeq" id="WP_135076763.1">
    <property type="nucleotide sequence ID" value="NZ_SPSB01000005.1"/>
</dbReference>
<dbReference type="Gene3D" id="3.40.50.1820">
    <property type="entry name" value="alpha/beta hydrolase"/>
    <property type="match status" value="1"/>
</dbReference>
<protein>
    <recommendedName>
        <fullName evidence="1">Dienelactone hydrolase domain-containing protein</fullName>
    </recommendedName>
</protein>
<evidence type="ECO:0000313" key="2">
    <source>
        <dbReference type="EMBL" id="TFV92411.1"/>
    </source>
</evidence>
<reference evidence="2 3" key="1">
    <citation type="submission" date="2019-03" db="EMBL/GenBank/DDBJ databases">
        <title>Algoriphagus sp. nov, a new strain isolated from root system soil of mangrove plant Kandelia.</title>
        <authorList>
            <person name="Yin Q."/>
            <person name="Wang K."/>
            <person name="Song Z."/>
        </authorList>
    </citation>
    <scope>NUCLEOTIDE SEQUENCE [LARGE SCALE GENOMIC DNA]</scope>
    <source>
        <strain evidence="2 3">XY-J91</strain>
    </source>
</reference>
<name>A0A4Y9QIB2_9BACT</name>
<dbReference type="AlphaFoldDB" id="A0A4Y9QIB2"/>
<dbReference type="SUPFAM" id="SSF53474">
    <property type="entry name" value="alpha/beta-Hydrolases"/>
    <property type="match status" value="1"/>
</dbReference>
<feature type="domain" description="Dienelactone hydrolase" evidence="1">
    <location>
        <begin position="234"/>
        <end position="319"/>
    </location>
</feature>